<dbReference type="Proteomes" id="UP000076632">
    <property type="component" value="Unassembled WGS sequence"/>
</dbReference>
<feature type="domain" description="CCAAT-binding factor" evidence="6">
    <location>
        <begin position="326"/>
        <end position="483"/>
    </location>
</feature>
<gene>
    <name evidence="7" type="ORF">L228DRAFT_246700</name>
</gene>
<keyword evidence="4" id="KW-1133">Transmembrane helix</keyword>
<evidence type="ECO:0000256" key="5">
    <source>
        <dbReference type="SAM" id="MobiDB-lite"/>
    </source>
</evidence>
<feature type="region of interest" description="Disordered" evidence="5">
    <location>
        <begin position="1"/>
        <end position="48"/>
    </location>
</feature>
<dbReference type="InParanoid" id="A0A165HQW9"/>
<evidence type="ECO:0000256" key="1">
    <source>
        <dbReference type="ARBA" id="ARBA00004232"/>
    </source>
</evidence>
<evidence type="ECO:0000256" key="3">
    <source>
        <dbReference type="ARBA" id="ARBA00022692"/>
    </source>
</evidence>
<dbReference type="GO" id="GO:0030692">
    <property type="term" value="C:Noc4p-Nop14p complex"/>
    <property type="evidence" value="ECO:0007669"/>
    <property type="project" value="EnsemblFungi"/>
</dbReference>
<evidence type="ECO:0000256" key="2">
    <source>
        <dbReference type="ARBA" id="ARBA00007797"/>
    </source>
</evidence>
<comment type="similarity">
    <text evidence="2">Belongs to the CBF/MAK21 family.</text>
</comment>
<dbReference type="InterPro" id="IPR016024">
    <property type="entry name" value="ARM-type_fold"/>
</dbReference>
<dbReference type="SUPFAM" id="SSF48371">
    <property type="entry name" value="ARM repeat"/>
    <property type="match status" value="1"/>
</dbReference>
<dbReference type="InterPro" id="IPR005612">
    <property type="entry name" value="CCAAT-binding_factor"/>
</dbReference>
<dbReference type="GO" id="GO:0031965">
    <property type="term" value="C:nuclear membrane"/>
    <property type="evidence" value="ECO:0007669"/>
    <property type="project" value="UniProtKB-SubCell"/>
</dbReference>
<name>A0A165HQW9_XYLHT</name>
<dbReference type="FunCoup" id="A0A165HQW9">
    <property type="interactions" value="607"/>
</dbReference>
<dbReference type="RefSeq" id="XP_018189405.1">
    <property type="nucleotide sequence ID" value="XM_018332480.1"/>
</dbReference>
<dbReference type="Pfam" id="PF03914">
    <property type="entry name" value="CBF"/>
    <property type="match status" value="1"/>
</dbReference>
<reference evidence="7 8" key="1">
    <citation type="journal article" date="2016" name="Fungal Biol.">
        <title>The genome of Xylona heveae provides a window into fungal endophytism.</title>
        <authorList>
            <person name="Gazis R."/>
            <person name="Kuo A."/>
            <person name="Riley R."/>
            <person name="LaButti K."/>
            <person name="Lipzen A."/>
            <person name="Lin J."/>
            <person name="Amirebrahimi M."/>
            <person name="Hesse C.N."/>
            <person name="Spatafora J.W."/>
            <person name="Henrissat B."/>
            <person name="Hainaut M."/>
            <person name="Grigoriev I.V."/>
            <person name="Hibbett D.S."/>
        </authorList>
    </citation>
    <scope>NUCLEOTIDE SEQUENCE [LARGE SCALE GENOMIC DNA]</scope>
    <source>
        <strain evidence="7 8">TC161</strain>
    </source>
</reference>
<dbReference type="GO" id="GO:0000480">
    <property type="term" value="P:endonucleolytic cleavage in 5'-ETS of tricistronic rRNA transcript (SSU-rRNA, 5.8S rRNA, LSU-rRNA)"/>
    <property type="evidence" value="ECO:0007669"/>
    <property type="project" value="EnsemblFungi"/>
</dbReference>
<comment type="subcellular location">
    <subcellularLocation>
        <location evidence="1">Nucleus membrane</location>
        <topology evidence="1">Multi-pass membrane protein</topology>
    </subcellularLocation>
</comment>
<dbReference type="GO" id="GO:0000447">
    <property type="term" value="P:endonucleolytic cleavage in ITS1 to separate SSU-rRNA from 5.8S rRNA and LSU-rRNA from tricistronic rRNA transcript (SSU-rRNA, 5.8S rRNA, LSU-rRNA)"/>
    <property type="evidence" value="ECO:0007669"/>
    <property type="project" value="EnsemblFungi"/>
</dbReference>
<dbReference type="AlphaFoldDB" id="A0A165HQW9"/>
<dbReference type="InterPro" id="IPR027193">
    <property type="entry name" value="Noc4"/>
</dbReference>
<dbReference type="EMBL" id="KV407457">
    <property type="protein sequence ID" value="KZF23850.1"/>
    <property type="molecule type" value="Genomic_DNA"/>
</dbReference>
<dbReference type="PANTHER" id="PTHR12455">
    <property type="entry name" value="NUCLEOLAR COMPLEX PROTEIN 4"/>
    <property type="match status" value="1"/>
</dbReference>
<dbReference type="PANTHER" id="PTHR12455:SF0">
    <property type="entry name" value="NUCLEOLAR COMPLEX PROTEIN 4 HOMOLOG"/>
    <property type="match status" value="1"/>
</dbReference>
<organism evidence="7 8">
    <name type="scientific">Xylona heveae (strain CBS 132557 / TC161)</name>
    <dbReference type="NCBI Taxonomy" id="1328760"/>
    <lineage>
        <taxon>Eukaryota</taxon>
        <taxon>Fungi</taxon>
        <taxon>Dikarya</taxon>
        <taxon>Ascomycota</taxon>
        <taxon>Pezizomycotina</taxon>
        <taxon>Xylonomycetes</taxon>
        <taxon>Xylonales</taxon>
        <taxon>Xylonaceae</taxon>
        <taxon>Xylona</taxon>
    </lineage>
</organism>
<evidence type="ECO:0000313" key="7">
    <source>
        <dbReference type="EMBL" id="KZF23850.1"/>
    </source>
</evidence>
<accession>A0A165HQW9</accession>
<dbReference type="GO" id="GO:0000472">
    <property type="term" value="P:endonucleolytic cleavage to generate mature 5'-end of SSU-rRNA from (SSU-rRNA, 5.8S rRNA, LSU-rRNA)"/>
    <property type="evidence" value="ECO:0007669"/>
    <property type="project" value="EnsemblFungi"/>
</dbReference>
<dbReference type="OrthoDB" id="10263185at2759"/>
<protein>
    <submittedName>
        <fullName evidence="7">Nucleolar complex protein 4</fullName>
    </submittedName>
</protein>
<evidence type="ECO:0000256" key="4">
    <source>
        <dbReference type="ARBA" id="ARBA00022989"/>
    </source>
</evidence>
<keyword evidence="3" id="KW-0812">Transmembrane</keyword>
<sequence length="552" mass="62665">MPGLVDNKLAAKKRKRDTEVLPEKSSAKRKVGKGSKNESSTEDSQSQIPLLESQILESRRHYNNIAKLIGLLRQRTSKSDDHLTAAVSLCRVFCRLRAAGCMTKSKGSAENEVVIVQWLRERYGEYITGLLDLLDDGTPGDQTTALSLLMRLVKDEASNMKGGAEDYPWRSSTFSSLVRKLLTLEHGTDIITEFVETFVTACDDIRFYTCAIVADLTSDALEPTPALSRNVLSILSAIEDPPEKKDDLEEFYTERPKKPTHALLSPTSQKKQVQEAWLALLRLGLNKEQRKTVLGLISHRIAPWFVKVEMLMDFLTDSYNYGGATSLLSLSGLFYLIQEKNLDYPAFYPKLYSLLDENILHSKHRSRFFRLLDTFLASSHLPAALVASFIKRLSRLALNAPPAGIVVIIPWIYNLFKKHPICTFMMHREVRGDDAKDRLTREGMNDPFDMAEEDPTKTNAIDSSIWEIVTLQSHYHPNVATLAKIISEQFTKLSYNLEDFLDLSYQSMQEMELSKEMKKTPVVEYEIPKTIFTKSTDPAYQDSLLVKLWDFS</sequence>
<keyword evidence="8" id="KW-1185">Reference proteome</keyword>
<evidence type="ECO:0000259" key="6">
    <source>
        <dbReference type="Pfam" id="PF03914"/>
    </source>
</evidence>
<proteinExistence type="inferred from homology"/>
<feature type="compositionally biased region" description="Basic and acidic residues" evidence="5">
    <location>
        <begin position="16"/>
        <end position="26"/>
    </location>
</feature>
<dbReference type="GO" id="GO:0005829">
    <property type="term" value="C:cytosol"/>
    <property type="evidence" value="ECO:0007669"/>
    <property type="project" value="EnsemblFungi"/>
</dbReference>
<dbReference type="GO" id="GO:0032040">
    <property type="term" value="C:small-subunit processome"/>
    <property type="evidence" value="ECO:0007669"/>
    <property type="project" value="EnsemblFungi"/>
</dbReference>
<dbReference type="GeneID" id="28897617"/>
<keyword evidence="4" id="KW-0472">Membrane</keyword>
<dbReference type="OMA" id="YYNNIVT"/>
<evidence type="ECO:0000313" key="8">
    <source>
        <dbReference type="Proteomes" id="UP000076632"/>
    </source>
</evidence>
<dbReference type="STRING" id="1328760.A0A165HQW9"/>